<evidence type="ECO:0000313" key="2">
    <source>
        <dbReference type="EMBL" id="KAF4382090.1"/>
    </source>
</evidence>
<dbReference type="InterPro" id="IPR026960">
    <property type="entry name" value="RVT-Znf"/>
</dbReference>
<proteinExistence type="predicted"/>
<reference evidence="4 5" key="1">
    <citation type="journal article" date="2020" name="bioRxiv">
        <title>Sequence and annotation of 42 cannabis genomes reveals extensive copy number variation in cannabinoid synthesis and pathogen resistance genes.</title>
        <authorList>
            <person name="Mckernan K.J."/>
            <person name="Helbert Y."/>
            <person name="Kane L.T."/>
            <person name="Ebling H."/>
            <person name="Zhang L."/>
            <person name="Liu B."/>
            <person name="Eaton Z."/>
            <person name="Mclaughlin S."/>
            <person name="Kingan S."/>
            <person name="Baybayan P."/>
            <person name="Concepcion G."/>
            <person name="Jordan M."/>
            <person name="Riva A."/>
            <person name="Barbazuk W."/>
            <person name="Harkins T."/>
        </authorList>
    </citation>
    <scope>NUCLEOTIDE SEQUENCE [LARGE SCALE GENOMIC DNA]</scope>
    <source>
        <strain evidence="4 5">cv. Jamaican Lion 4</strain>
        <strain evidence="3">Father</strain>
        <strain evidence="2">Mother</strain>
        <tissue evidence="3">Leaf</tissue>
    </source>
</reference>
<keyword evidence="5" id="KW-1185">Reference proteome</keyword>
<sequence>MTGNIFTSSIICNCLNLKIKWDLRILKDHFGNVDIKRILSIPLAPTPREDMLIWHHLDTGYYIVKSGYHLAASLESMDVDSSSSSNRQWWNRFWSLKLPKKVKMFAWRFINDALPTAVNLMHRKISTSSACILCLCA</sequence>
<dbReference type="AlphaFoldDB" id="A0A7J6GRT7"/>
<dbReference type="Proteomes" id="UP000583929">
    <property type="component" value="Unassembled WGS sequence"/>
</dbReference>
<dbReference type="EMBL" id="JAATIP010000057">
    <property type="protein sequence ID" value="KAF4382090.1"/>
    <property type="molecule type" value="Genomic_DNA"/>
</dbReference>
<organism evidence="3 5">
    <name type="scientific">Cannabis sativa</name>
    <name type="common">Hemp</name>
    <name type="synonym">Marijuana</name>
    <dbReference type="NCBI Taxonomy" id="3483"/>
    <lineage>
        <taxon>Eukaryota</taxon>
        <taxon>Viridiplantae</taxon>
        <taxon>Streptophyta</taxon>
        <taxon>Embryophyta</taxon>
        <taxon>Tracheophyta</taxon>
        <taxon>Spermatophyta</taxon>
        <taxon>Magnoliopsida</taxon>
        <taxon>eudicotyledons</taxon>
        <taxon>Gunneridae</taxon>
        <taxon>Pentapetalae</taxon>
        <taxon>rosids</taxon>
        <taxon>fabids</taxon>
        <taxon>Rosales</taxon>
        <taxon>Cannabaceae</taxon>
        <taxon>Cannabis</taxon>
    </lineage>
</organism>
<dbReference type="Proteomes" id="UP000525078">
    <property type="component" value="Unassembled WGS sequence"/>
</dbReference>
<evidence type="ECO:0000313" key="4">
    <source>
        <dbReference type="Proteomes" id="UP000525078"/>
    </source>
</evidence>
<evidence type="ECO:0000313" key="5">
    <source>
        <dbReference type="Proteomes" id="UP000583929"/>
    </source>
</evidence>
<name>A0A7J6GRT7_CANSA</name>
<feature type="domain" description="Reverse transcriptase zinc-binding" evidence="1">
    <location>
        <begin position="84"/>
        <end position="135"/>
    </location>
</feature>
<dbReference type="Pfam" id="PF13966">
    <property type="entry name" value="zf-RVT"/>
    <property type="match status" value="1"/>
</dbReference>
<accession>A0A7J6GRT7</accession>
<comment type="caution">
    <text evidence="3">The sequence shown here is derived from an EMBL/GenBank/DDBJ whole genome shotgun (WGS) entry which is preliminary data.</text>
</comment>
<gene>
    <name evidence="2" type="ORF">F8388_001235</name>
    <name evidence="3" type="ORF">G4B88_017861</name>
</gene>
<evidence type="ECO:0000259" key="1">
    <source>
        <dbReference type="Pfam" id="PF13966"/>
    </source>
</evidence>
<protein>
    <recommendedName>
        <fullName evidence="1">Reverse transcriptase zinc-binding domain-containing protein</fullName>
    </recommendedName>
</protein>
<dbReference type="EMBL" id="JAATIQ010000088">
    <property type="protein sequence ID" value="KAF4385060.1"/>
    <property type="molecule type" value="Genomic_DNA"/>
</dbReference>
<evidence type="ECO:0000313" key="3">
    <source>
        <dbReference type="EMBL" id="KAF4385060.1"/>
    </source>
</evidence>